<proteinExistence type="predicted"/>
<dbReference type="EMBL" id="MU003550">
    <property type="protein sequence ID" value="KAF2463439.1"/>
    <property type="molecule type" value="Genomic_DNA"/>
</dbReference>
<dbReference type="Proteomes" id="UP000799755">
    <property type="component" value="Unassembled WGS sequence"/>
</dbReference>
<organism evidence="1 2">
    <name type="scientific">Lindgomyces ingoldianus</name>
    <dbReference type="NCBI Taxonomy" id="673940"/>
    <lineage>
        <taxon>Eukaryota</taxon>
        <taxon>Fungi</taxon>
        <taxon>Dikarya</taxon>
        <taxon>Ascomycota</taxon>
        <taxon>Pezizomycotina</taxon>
        <taxon>Dothideomycetes</taxon>
        <taxon>Pleosporomycetidae</taxon>
        <taxon>Pleosporales</taxon>
        <taxon>Lindgomycetaceae</taxon>
        <taxon>Lindgomyces</taxon>
    </lineage>
</organism>
<comment type="caution">
    <text evidence="1">The sequence shown here is derived from an EMBL/GenBank/DDBJ whole genome shotgun (WGS) entry which is preliminary data.</text>
</comment>
<evidence type="ECO:0000313" key="1">
    <source>
        <dbReference type="EMBL" id="KAF2463439.1"/>
    </source>
</evidence>
<keyword evidence="2" id="KW-1185">Reference proteome</keyword>
<name>A0ACB6Q8R8_9PLEO</name>
<sequence length="217" mass="24412">MPTVGTHAFNSTSLIIPVNKDLNRVQFRKHDTSLVHVIDILLQNSRVQQNLSNNLIPGQFFLGGLLSLFAGIEILLALRLLFNQLAFAVTMLKSRARHTRLAGSIRRLSASFQATTREHSLVAYDIIHFNTNKGLLLNSAKDYVAETLRIYIARLKWLSKLKTIFFYNSAFSLQGWLSEGVNNKVNKKINSYPGREKVKKNGVEFGNAARVVGWLAT</sequence>
<evidence type="ECO:0000313" key="2">
    <source>
        <dbReference type="Proteomes" id="UP000799755"/>
    </source>
</evidence>
<reference evidence="1" key="1">
    <citation type="journal article" date="2020" name="Stud. Mycol.">
        <title>101 Dothideomycetes genomes: a test case for predicting lifestyles and emergence of pathogens.</title>
        <authorList>
            <person name="Haridas S."/>
            <person name="Albert R."/>
            <person name="Binder M."/>
            <person name="Bloem J."/>
            <person name="Labutti K."/>
            <person name="Salamov A."/>
            <person name="Andreopoulos B."/>
            <person name="Baker S."/>
            <person name="Barry K."/>
            <person name="Bills G."/>
            <person name="Bluhm B."/>
            <person name="Cannon C."/>
            <person name="Castanera R."/>
            <person name="Culley D."/>
            <person name="Daum C."/>
            <person name="Ezra D."/>
            <person name="Gonzalez J."/>
            <person name="Henrissat B."/>
            <person name="Kuo A."/>
            <person name="Liang C."/>
            <person name="Lipzen A."/>
            <person name="Lutzoni F."/>
            <person name="Magnuson J."/>
            <person name="Mondo S."/>
            <person name="Nolan M."/>
            <person name="Ohm R."/>
            <person name="Pangilinan J."/>
            <person name="Park H.-J."/>
            <person name="Ramirez L."/>
            <person name="Alfaro M."/>
            <person name="Sun H."/>
            <person name="Tritt A."/>
            <person name="Yoshinaga Y."/>
            <person name="Zwiers L.-H."/>
            <person name="Turgeon B."/>
            <person name="Goodwin S."/>
            <person name="Spatafora J."/>
            <person name="Crous P."/>
            <person name="Grigoriev I."/>
        </authorList>
    </citation>
    <scope>NUCLEOTIDE SEQUENCE</scope>
    <source>
        <strain evidence="1">ATCC 200398</strain>
    </source>
</reference>
<protein>
    <submittedName>
        <fullName evidence="1">Uncharacterized protein</fullName>
    </submittedName>
</protein>
<gene>
    <name evidence="1" type="ORF">BDR25DRAFT_362790</name>
</gene>
<accession>A0ACB6Q8R8</accession>